<dbReference type="Gene3D" id="1.10.10.10">
    <property type="entry name" value="Winged helix-like DNA-binding domain superfamily/Winged helix DNA-binding domain"/>
    <property type="match status" value="1"/>
</dbReference>
<dbReference type="PROSITE" id="PS50931">
    <property type="entry name" value="HTH_LYSR"/>
    <property type="match status" value="1"/>
</dbReference>
<comment type="caution">
    <text evidence="6">The sequence shown here is derived from an EMBL/GenBank/DDBJ whole genome shotgun (WGS) entry which is preliminary data.</text>
</comment>
<dbReference type="GO" id="GO:0003700">
    <property type="term" value="F:DNA-binding transcription factor activity"/>
    <property type="evidence" value="ECO:0007669"/>
    <property type="project" value="InterPro"/>
</dbReference>
<gene>
    <name evidence="6" type="ORF">AUQ48_14410</name>
</gene>
<dbReference type="InterPro" id="IPR036390">
    <property type="entry name" value="WH_DNA-bd_sf"/>
</dbReference>
<evidence type="ECO:0000259" key="5">
    <source>
        <dbReference type="PROSITE" id="PS50931"/>
    </source>
</evidence>
<dbReference type="CDD" id="cd05466">
    <property type="entry name" value="PBP2_LTTR_substrate"/>
    <property type="match status" value="1"/>
</dbReference>
<evidence type="ECO:0000313" key="7">
    <source>
        <dbReference type="Proteomes" id="UP000234632"/>
    </source>
</evidence>
<keyword evidence="2" id="KW-0805">Transcription regulation</keyword>
<dbReference type="Pfam" id="PF00126">
    <property type="entry name" value="HTH_1"/>
    <property type="match status" value="1"/>
</dbReference>
<dbReference type="AlphaFoldDB" id="A0A2N4T4M9"/>
<dbReference type="Pfam" id="PF03466">
    <property type="entry name" value="LysR_substrate"/>
    <property type="match status" value="1"/>
</dbReference>
<dbReference type="SUPFAM" id="SSF46785">
    <property type="entry name" value="Winged helix' DNA-binding domain"/>
    <property type="match status" value="1"/>
</dbReference>
<organism evidence="6 7">
    <name type="scientific">Kocuria flava</name>
    <dbReference type="NCBI Taxonomy" id="446860"/>
    <lineage>
        <taxon>Bacteria</taxon>
        <taxon>Bacillati</taxon>
        <taxon>Actinomycetota</taxon>
        <taxon>Actinomycetes</taxon>
        <taxon>Micrococcales</taxon>
        <taxon>Micrococcaceae</taxon>
        <taxon>Kocuria</taxon>
    </lineage>
</organism>
<evidence type="ECO:0000256" key="1">
    <source>
        <dbReference type="ARBA" id="ARBA00009437"/>
    </source>
</evidence>
<protein>
    <recommendedName>
        <fullName evidence="5">HTH lysR-type domain-containing protein</fullName>
    </recommendedName>
</protein>
<reference evidence="6 7" key="1">
    <citation type="submission" date="2015-12" db="EMBL/GenBank/DDBJ databases">
        <authorList>
            <person name="Shamseldin A."/>
            <person name="Moawad H."/>
            <person name="Abd El-Rahim W.M."/>
            <person name="Sadowsky M.J."/>
        </authorList>
    </citation>
    <scope>NUCLEOTIDE SEQUENCE [LARGE SCALE GENOMIC DNA]</scope>
    <source>
        <strain evidence="6 7">S43</strain>
    </source>
</reference>
<dbReference type="PANTHER" id="PTHR30346">
    <property type="entry name" value="TRANSCRIPTIONAL DUAL REGULATOR HCAR-RELATED"/>
    <property type="match status" value="1"/>
</dbReference>
<accession>A0A2N4T4M9</accession>
<dbReference type="GO" id="GO:0003677">
    <property type="term" value="F:DNA binding"/>
    <property type="evidence" value="ECO:0007669"/>
    <property type="project" value="UniProtKB-KW"/>
</dbReference>
<proteinExistence type="inferred from homology"/>
<name>A0A2N4T4M9_9MICC</name>
<evidence type="ECO:0000256" key="4">
    <source>
        <dbReference type="ARBA" id="ARBA00023163"/>
    </source>
</evidence>
<keyword evidence="3" id="KW-0238">DNA-binding</keyword>
<dbReference type="SUPFAM" id="SSF53850">
    <property type="entry name" value="Periplasmic binding protein-like II"/>
    <property type="match status" value="1"/>
</dbReference>
<evidence type="ECO:0000256" key="2">
    <source>
        <dbReference type="ARBA" id="ARBA00023015"/>
    </source>
</evidence>
<dbReference type="InterPro" id="IPR005119">
    <property type="entry name" value="LysR_subst-bd"/>
</dbReference>
<dbReference type="RefSeq" id="WP_101852703.1">
    <property type="nucleotide sequence ID" value="NZ_JALJPS010000010.1"/>
</dbReference>
<dbReference type="InterPro" id="IPR036388">
    <property type="entry name" value="WH-like_DNA-bd_sf"/>
</dbReference>
<dbReference type="InterPro" id="IPR000847">
    <property type="entry name" value="LysR_HTH_N"/>
</dbReference>
<evidence type="ECO:0000256" key="3">
    <source>
        <dbReference type="ARBA" id="ARBA00023125"/>
    </source>
</evidence>
<dbReference type="GO" id="GO:0032993">
    <property type="term" value="C:protein-DNA complex"/>
    <property type="evidence" value="ECO:0007669"/>
    <property type="project" value="TreeGrafter"/>
</dbReference>
<keyword evidence="4" id="KW-0804">Transcription</keyword>
<dbReference type="PANTHER" id="PTHR30346:SF28">
    <property type="entry name" value="HTH-TYPE TRANSCRIPTIONAL REGULATOR CYNR"/>
    <property type="match status" value="1"/>
</dbReference>
<dbReference type="Gene3D" id="3.40.190.10">
    <property type="entry name" value="Periplasmic binding protein-like II"/>
    <property type="match status" value="2"/>
</dbReference>
<sequence>MEIDLECVAGFVVLCEEGHFGRAAARLHLTSSALTKRVQRLEKQLDVALLERDATGSTSLTAAGWSFARLAEALLDQARAVQDTVRTAGGPLTERTVRLGLPGAFDVSPYRPVWETLHRLARTSPERITVQCVGVPYTRPLDHLGRGLIDVLWSPSPVVDHDFDSHRLGTTLRVGVVAPDHPLAGQGEVAATDFAKHPVLFNPGVPSALMSHGYLADVRPLTAARLVPTTAQTLAALRADVVQHRGVAVLPFLLAVAAGPEVECVILREVEPTHIWAIRRRADHRPEVQVLLKLLRVSLSRPGPRDAIGAAKSLMSVREPFSGMDRASR</sequence>
<feature type="domain" description="HTH lysR-type" evidence="5">
    <location>
        <begin position="3"/>
        <end position="61"/>
    </location>
</feature>
<evidence type="ECO:0000313" key="6">
    <source>
        <dbReference type="EMBL" id="PLC13188.1"/>
    </source>
</evidence>
<comment type="similarity">
    <text evidence="1">Belongs to the LysR transcriptional regulatory family.</text>
</comment>
<dbReference type="EMBL" id="LOMZ01000001">
    <property type="protein sequence ID" value="PLC13188.1"/>
    <property type="molecule type" value="Genomic_DNA"/>
</dbReference>
<dbReference type="PRINTS" id="PR00039">
    <property type="entry name" value="HTHLYSR"/>
</dbReference>
<dbReference type="Proteomes" id="UP000234632">
    <property type="component" value="Unassembled WGS sequence"/>
</dbReference>